<comment type="caution">
    <text evidence="1">The sequence shown here is derived from an EMBL/GenBank/DDBJ whole genome shotgun (WGS) entry which is preliminary data.</text>
</comment>
<reference evidence="1" key="1">
    <citation type="submission" date="2019-11" db="EMBL/GenBank/DDBJ databases">
        <title>Microbial mats filling the niche in hypersaline microbial mats.</title>
        <authorList>
            <person name="Wong H.L."/>
            <person name="Macleod F.I."/>
            <person name="White R.A. III"/>
            <person name="Burns B.P."/>
        </authorList>
    </citation>
    <scope>NUCLEOTIDE SEQUENCE</scope>
    <source>
        <strain evidence="1">Bin_327</strain>
    </source>
</reference>
<evidence type="ECO:0000313" key="1">
    <source>
        <dbReference type="EMBL" id="MBD3363624.1"/>
    </source>
</evidence>
<name>A0A9D5K7N9_UNCW3</name>
<evidence type="ECO:0000313" key="2">
    <source>
        <dbReference type="Proteomes" id="UP000630660"/>
    </source>
</evidence>
<dbReference type="Proteomes" id="UP000630660">
    <property type="component" value="Unassembled WGS sequence"/>
</dbReference>
<organism evidence="1 2">
    <name type="scientific">candidate division WOR-3 bacterium</name>
    <dbReference type="NCBI Taxonomy" id="2052148"/>
    <lineage>
        <taxon>Bacteria</taxon>
        <taxon>Bacteria division WOR-3</taxon>
    </lineage>
</organism>
<gene>
    <name evidence="1" type="ORF">GF359_00250</name>
</gene>
<proteinExistence type="predicted"/>
<protein>
    <submittedName>
        <fullName evidence="1">Uncharacterized protein</fullName>
    </submittedName>
</protein>
<dbReference type="EMBL" id="WJKJ01000008">
    <property type="protein sequence ID" value="MBD3363624.1"/>
    <property type="molecule type" value="Genomic_DNA"/>
</dbReference>
<accession>A0A9D5K7N9</accession>
<dbReference type="AlphaFoldDB" id="A0A9D5K7N9"/>
<sequence>MEVDKKTYDLWANRMDNPELLSGALDRIKGVLGNRIEEIRADKLGIHFISNSRIIMSVYASYPHLRVSFAPAAGLLLQEDETFDVARYNFWETTWRMTHECYTGMSIWITDEDHLDTFEKLLERIKAGVG</sequence>